<accession>A0A166DGU2</accession>
<evidence type="ECO:0000313" key="1">
    <source>
        <dbReference type="EMBL" id="KZP14695.1"/>
    </source>
</evidence>
<dbReference type="EMBL" id="KV417613">
    <property type="protein sequence ID" value="KZP14695.1"/>
    <property type="molecule type" value="Genomic_DNA"/>
</dbReference>
<dbReference type="AlphaFoldDB" id="A0A166DGU2"/>
<dbReference type="Proteomes" id="UP000076532">
    <property type="component" value="Unassembled WGS sequence"/>
</dbReference>
<keyword evidence="3" id="KW-1185">Reference proteome</keyword>
<dbReference type="EMBL" id="KV417613">
    <property type="protein sequence ID" value="KZP14715.1"/>
    <property type="molecule type" value="Genomic_DNA"/>
</dbReference>
<evidence type="ECO:0000313" key="2">
    <source>
        <dbReference type="EMBL" id="KZP14715.1"/>
    </source>
</evidence>
<reference evidence="1 3" key="1">
    <citation type="journal article" date="2016" name="Mol. Biol. Evol.">
        <title>Comparative Genomics of Early-Diverging Mushroom-Forming Fungi Provides Insights into the Origins of Lignocellulose Decay Capabilities.</title>
        <authorList>
            <person name="Nagy L.G."/>
            <person name="Riley R."/>
            <person name="Tritt A."/>
            <person name="Adam C."/>
            <person name="Daum C."/>
            <person name="Floudas D."/>
            <person name="Sun H."/>
            <person name="Yadav J.S."/>
            <person name="Pangilinan J."/>
            <person name="Larsson K.H."/>
            <person name="Matsuura K."/>
            <person name="Barry K."/>
            <person name="Labutti K."/>
            <person name="Kuo R."/>
            <person name="Ohm R.A."/>
            <person name="Bhattacharya S.S."/>
            <person name="Shirouzu T."/>
            <person name="Yoshinaga Y."/>
            <person name="Martin F.M."/>
            <person name="Grigoriev I.V."/>
            <person name="Hibbett D.S."/>
        </authorList>
    </citation>
    <scope>NUCLEOTIDE SEQUENCE [LARGE SCALE GENOMIC DNA]</scope>
    <source>
        <strain evidence="1 3">CBS 109695</strain>
    </source>
</reference>
<protein>
    <submittedName>
        <fullName evidence="1">Uncharacterized protein</fullName>
    </submittedName>
</protein>
<evidence type="ECO:0000313" key="3">
    <source>
        <dbReference type="Proteomes" id="UP000076532"/>
    </source>
</evidence>
<proteinExistence type="predicted"/>
<gene>
    <name evidence="1" type="ORF">FIBSPDRAFT_867975</name>
    <name evidence="2" type="ORF">FIBSPDRAFT_867997</name>
</gene>
<sequence>MQRLRNRLSCNLVLGLFKRYPDCPIQACGLPRQDAVCHATAQYAHIVLLRLIAISSRNTDDCPVRHRRRNHDWHLQRDTRQIVH</sequence>
<organism evidence="1 3">
    <name type="scientific">Athelia psychrophila</name>
    <dbReference type="NCBI Taxonomy" id="1759441"/>
    <lineage>
        <taxon>Eukaryota</taxon>
        <taxon>Fungi</taxon>
        <taxon>Dikarya</taxon>
        <taxon>Basidiomycota</taxon>
        <taxon>Agaricomycotina</taxon>
        <taxon>Agaricomycetes</taxon>
        <taxon>Agaricomycetidae</taxon>
        <taxon>Atheliales</taxon>
        <taxon>Atheliaceae</taxon>
        <taxon>Athelia</taxon>
    </lineage>
</organism>
<name>A0A166DGU2_9AGAM</name>